<evidence type="ECO:0000256" key="1">
    <source>
        <dbReference type="ARBA" id="ARBA00002607"/>
    </source>
</evidence>
<dbReference type="GO" id="GO:0004316">
    <property type="term" value="F:3-oxoacyl-[acyl-carrier-protein] reductase (NADPH) activity"/>
    <property type="evidence" value="ECO:0007669"/>
    <property type="project" value="UniProtKB-UniRule"/>
</dbReference>
<feature type="active site" description="Proton acceptor" evidence="12">
    <location>
        <position position="156"/>
    </location>
</feature>
<evidence type="ECO:0000256" key="11">
    <source>
        <dbReference type="ARBA" id="ARBA00048508"/>
    </source>
</evidence>
<dbReference type="InterPro" id="IPR011284">
    <property type="entry name" value="3oxo_ACP_reduc"/>
</dbReference>
<keyword evidence="17" id="KW-1185">Reference proteome</keyword>
<evidence type="ECO:0000313" key="17">
    <source>
        <dbReference type="Proteomes" id="UP000184082"/>
    </source>
</evidence>
<proteinExistence type="inferred from homology"/>
<evidence type="ECO:0000259" key="15">
    <source>
        <dbReference type="SMART" id="SM00822"/>
    </source>
</evidence>
<dbReference type="AlphaFoldDB" id="A0A1M6LF75"/>
<dbReference type="InterPro" id="IPR036291">
    <property type="entry name" value="NAD(P)-bd_dom_sf"/>
</dbReference>
<comment type="subunit">
    <text evidence="14">Homotetramer.</text>
</comment>
<keyword evidence="4 14" id="KW-0444">Lipid biosynthesis</keyword>
<dbReference type="NCBIfam" id="NF004199">
    <property type="entry name" value="PRK05653.1-4"/>
    <property type="match status" value="1"/>
</dbReference>
<evidence type="ECO:0000256" key="13">
    <source>
        <dbReference type="PIRSR" id="PIRSR611284-2"/>
    </source>
</evidence>
<evidence type="ECO:0000256" key="4">
    <source>
        <dbReference type="ARBA" id="ARBA00022516"/>
    </source>
</evidence>
<dbReference type="PANTHER" id="PTHR42879:SF2">
    <property type="entry name" value="3-OXOACYL-[ACYL-CARRIER-PROTEIN] REDUCTASE FABG"/>
    <property type="match status" value="1"/>
</dbReference>
<feature type="binding site" evidence="13">
    <location>
        <position position="189"/>
    </location>
    <ligand>
        <name>NADP(+)</name>
        <dbReference type="ChEBI" id="CHEBI:58349"/>
    </ligand>
</feature>
<dbReference type="NCBIfam" id="NF004198">
    <property type="entry name" value="PRK05653.1-3"/>
    <property type="match status" value="1"/>
</dbReference>
<comment type="pathway">
    <text evidence="2 14">Lipid metabolism; fatty acid biosynthesis.</text>
</comment>
<dbReference type="STRING" id="1121266.SAMN02745883_00187"/>
<dbReference type="NCBIfam" id="NF047420">
    <property type="entry name" value="EF_P_mod_YmfI"/>
    <property type="match status" value="1"/>
</dbReference>
<dbReference type="EMBL" id="FRAJ01000003">
    <property type="protein sequence ID" value="SHJ69893.1"/>
    <property type="molecule type" value="Genomic_DNA"/>
</dbReference>
<protein>
    <recommendedName>
        <fullName evidence="14">3-oxoacyl-[acyl-carrier-protein] reductase</fullName>
        <ecNumber evidence="14">1.1.1.100</ecNumber>
    </recommendedName>
</protein>
<evidence type="ECO:0000256" key="7">
    <source>
        <dbReference type="ARBA" id="ARBA00023002"/>
    </source>
</evidence>
<name>A0A1M6LF75_9FIRM</name>
<dbReference type="GO" id="GO:0051287">
    <property type="term" value="F:NAD binding"/>
    <property type="evidence" value="ECO:0007669"/>
    <property type="project" value="UniProtKB-UniRule"/>
</dbReference>
<evidence type="ECO:0000256" key="9">
    <source>
        <dbReference type="ARBA" id="ARBA00023160"/>
    </source>
</evidence>
<dbReference type="Pfam" id="PF13561">
    <property type="entry name" value="adh_short_C2"/>
    <property type="match status" value="1"/>
</dbReference>
<comment type="function">
    <text evidence="1 14">Catalyzes the NADPH-dependent reduction of beta-ketoacyl-ACP substrates to beta-hydroxyacyl-ACP products, the first reductive step in the elongation cycle of fatty acid biosynthesis.</text>
</comment>
<dbReference type="FunFam" id="3.40.50.720:FF:000037">
    <property type="entry name" value="3-oxoacyl-[acyl-carrier-protein] reductase FabG"/>
    <property type="match status" value="1"/>
</dbReference>
<dbReference type="SMART" id="SM00822">
    <property type="entry name" value="PKS_KR"/>
    <property type="match status" value="1"/>
</dbReference>
<dbReference type="Gene3D" id="3.40.50.720">
    <property type="entry name" value="NAD(P)-binding Rossmann-like Domain"/>
    <property type="match status" value="1"/>
</dbReference>
<dbReference type="PRINTS" id="PR00080">
    <property type="entry name" value="SDRFAMILY"/>
</dbReference>
<feature type="domain" description="Ketoreductase" evidence="15">
    <location>
        <begin position="7"/>
        <end position="187"/>
    </location>
</feature>
<feature type="binding site" evidence="13">
    <location>
        <begin position="156"/>
        <end position="160"/>
    </location>
    <ligand>
        <name>NADP(+)</name>
        <dbReference type="ChEBI" id="CHEBI:58349"/>
    </ligand>
</feature>
<evidence type="ECO:0000256" key="12">
    <source>
        <dbReference type="PIRSR" id="PIRSR611284-1"/>
    </source>
</evidence>
<dbReference type="NCBIfam" id="NF004200">
    <property type="entry name" value="PRK05653.1-5"/>
    <property type="match status" value="1"/>
</dbReference>
<evidence type="ECO:0000256" key="8">
    <source>
        <dbReference type="ARBA" id="ARBA00023098"/>
    </source>
</evidence>
<dbReference type="Proteomes" id="UP000184082">
    <property type="component" value="Unassembled WGS sequence"/>
</dbReference>
<keyword evidence="10" id="KW-0753">Steroid metabolism</keyword>
<comment type="similarity">
    <text evidence="3 14">Belongs to the short-chain dehydrogenases/reductases (SDR) family.</text>
</comment>
<dbReference type="EC" id="1.1.1.100" evidence="14"/>
<dbReference type="SUPFAM" id="SSF51735">
    <property type="entry name" value="NAD(P)-binding Rossmann-fold domains"/>
    <property type="match status" value="1"/>
</dbReference>
<evidence type="ECO:0000313" key="16">
    <source>
        <dbReference type="EMBL" id="SHJ69893.1"/>
    </source>
</evidence>
<dbReference type="NCBIfam" id="NF009464">
    <property type="entry name" value="PRK12824.1"/>
    <property type="match status" value="1"/>
</dbReference>
<dbReference type="GO" id="GO:0006633">
    <property type="term" value="P:fatty acid biosynthetic process"/>
    <property type="evidence" value="ECO:0007669"/>
    <property type="project" value="UniProtKB-UniPathway"/>
</dbReference>
<comment type="catalytic activity">
    <reaction evidence="11 14">
        <text>a (3R)-hydroxyacyl-[ACP] + NADP(+) = a 3-oxoacyl-[ACP] + NADPH + H(+)</text>
        <dbReference type="Rhea" id="RHEA:17397"/>
        <dbReference type="Rhea" id="RHEA-COMP:9916"/>
        <dbReference type="Rhea" id="RHEA-COMP:9945"/>
        <dbReference type="ChEBI" id="CHEBI:15378"/>
        <dbReference type="ChEBI" id="CHEBI:57783"/>
        <dbReference type="ChEBI" id="CHEBI:58349"/>
        <dbReference type="ChEBI" id="CHEBI:78776"/>
        <dbReference type="ChEBI" id="CHEBI:78827"/>
        <dbReference type="EC" id="1.1.1.100"/>
    </reaction>
</comment>
<evidence type="ECO:0000256" key="14">
    <source>
        <dbReference type="RuleBase" id="RU366074"/>
    </source>
</evidence>
<keyword evidence="7 14" id="KW-0560">Oxidoreductase</keyword>
<evidence type="ECO:0000256" key="6">
    <source>
        <dbReference type="ARBA" id="ARBA00022857"/>
    </source>
</evidence>
<keyword evidence="5 14" id="KW-0276">Fatty acid metabolism</keyword>
<reference evidence="16 17" key="1">
    <citation type="submission" date="2016-11" db="EMBL/GenBank/DDBJ databases">
        <authorList>
            <person name="Jaros S."/>
            <person name="Januszkiewicz K."/>
            <person name="Wedrychowicz H."/>
        </authorList>
    </citation>
    <scope>NUCLEOTIDE SEQUENCE [LARGE SCALE GENOMIC DNA]</scope>
    <source>
        <strain evidence="16 17">DSM 14501</strain>
    </source>
</reference>
<dbReference type="RefSeq" id="WP_408608421.1">
    <property type="nucleotide sequence ID" value="NZ_FRAJ01000003.1"/>
</dbReference>
<dbReference type="NCBIfam" id="NF009466">
    <property type="entry name" value="PRK12826.1-2"/>
    <property type="match status" value="1"/>
</dbReference>
<evidence type="ECO:0000256" key="2">
    <source>
        <dbReference type="ARBA" id="ARBA00005194"/>
    </source>
</evidence>
<dbReference type="PRINTS" id="PR00081">
    <property type="entry name" value="GDHRDH"/>
</dbReference>
<dbReference type="GO" id="GO:0008202">
    <property type="term" value="P:steroid metabolic process"/>
    <property type="evidence" value="ECO:0007669"/>
    <property type="project" value="UniProtKB-KW"/>
</dbReference>
<organism evidence="16 17">
    <name type="scientific">Caminicella sporogenes DSM 14501</name>
    <dbReference type="NCBI Taxonomy" id="1121266"/>
    <lineage>
        <taxon>Bacteria</taxon>
        <taxon>Bacillati</taxon>
        <taxon>Bacillota</taxon>
        <taxon>Clostridia</taxon>
        <taxon>Peptostreptococcales</taxon>
        <taxon>Caminicellaceae</taxon>
        <taxon>Caminicella</taxon>
    </lineage>
</organism>
<evidence type="ECO:0000256" key="10">
    <source>
        <dbReference type="ARBA" id="ARBA00023221"/>
    </source>
</evidence>
<keyword evidence="6 13" id="KW-0521">NADP</keyword>
<dbReference type="NCBIfam" id="NF005559">
    <property type="entry name" value="PRK07231.1"/>
    <property type="match status" value="1"/>
</dbReference>
<feature type="binding site" evidence="13">
    <location>
        <begin position="13"/>
        <end position="16"/>
    </location>
    <ligand>
        <name>NADP(+)</name>
        <dbReference type="ChEBI" id="CHEBI:58349"/>
    </ligand>
</feature>
<keyword evidence="9 14" id="KW-0275">Fatty acid biosynthesis</keyword>
<dbReference type="NCBIfam" id="TIGR01830">
    <property type="entry name" value="3oxo_ACP_reduc"/>
    <property type="match status" value="1"/>
</dbReference>
<dbReference type="InterPro" id="IPR020904">
    <property type="entry name" value="Sc_DH/Rdtase_CS"/>
</dbReference>
<dbReference type="InterPro" id="IPR002347">
    <property type="entry name" value="SDR_fam"/>
</dbReference>
<dbReference type="UniPathway" id="UPA00094"/>
<accession>A0A1M6LF75</accession>
<feature type="binding site" evidence="13">
    <location>
        <position position="91"/>
    </location>
    <ligand>
        <name>NADP(+)</name>
        <dbReference type="ChEBI" id="CHEBI:58349"/>
    </ligand>
</feature>
<dbReference type="PROSITE" id="PS00061">
    <property type="entry name" value="ADH_SHORT"/>
    <property type="match status" value="1"/>
</dbReference>
<dbReference type="PANTHER" id="PTHR42879">
    <property type="entry name" value="3-OXOACYL-(ACYL-CARRIER-PROTEIN) REDUCTASE"/>
    <property type="match status" value="1"/>
</dbReference>
<evidence type="ECO:0000256" key="3">
    <source>
        <dbReference type="ARBA" id="ARBA00006484"/>
    </source>
</evidence>
<keyword evidence="8 14" id="KW-0443">Lipid metabolism</keyword>
<evidence type="ECO:0000256" key="5">
    <source>
        <dbReference type="ARBA" id="ARBA00022832"/>
    </source>
</evidence>
<gene>
    <name evidence="16" type="ORF">SAMN02745883_00187</name>
</gene>
<dbReference type="InterPro" id="IPR057326">
    <property type="entry name" value="KR_dom"/>
</dbReference>
<dbReference type="InterPro" id="IPR050259">
    <property type="entry name" value="SDR"/>
</dbReference>
<sequence length="248" mass="26408">MMNLSGKTAIVTGGSRGIGKAIALKLAEKGADIVVNYTSNFEKAQEVVEKIKSMGRKAIAIKADVSNPDDVANLVKEVSKNFESIDILVNNAGITRDGLLIRMKDEDWDKVININLKGTYLCTKLVGKKMMKQRSGKIINVASVVGIIGNAGQANYSASKAGVIGFTKSAAKELAARGITVNAVAPGFIETEMTDKLPADVIENYKKNIPIARFGKPEDVANVVAFLASEEANYITGQVINVDGGMVM</sequence>
<dbReference type="CDD" id="cd05333">
    <property type="entry name" value="BKR_SDR_c"/>
    <property type="match status" value="1"/>
</dbReference>